<name>A0AAE1RDC9_9SOLA</name>
<proteinExistence type="predicted"/>
<evidence type="ECO:0000313" key="3">
    <source>
        <dbReference type="Proteomes" id="UP001291623"/>
    </source>
</evidence>
<sequence length="100" mass="12051">MTNVRRQMQAEMDRKYQEEREFFYEEMDRRFQEQMRVEVDKRIKEHMADILSRIPIRGYERVTPHQSSAQIQSEALRETHVPSDVSSDIPQHRLTKMLGG</sequence>
<protein>
    <submittedName>
        <fullName evidence="2">Uncharacterized protein</fullName>
    </submittedName>
</protein>
<evidence type="ECO:0000313" key="2">
    <source>
        <dbReference type="EMBL" id="KAK4349204.1"/>
    </source>
</evidence>
<keyword evidence="3" id="KW-1185">Reference proteome</keyword>
<organism evidence="2 3">
    <name type="scientific">Anisodus tanguticus</name>
    <dbReference type="NCBI Taxonomy" id="243964"/>
    <lineage>
        <taxon>Eukaryota</taxon>
        <taxon>Viridiplantae</taxon>
        <taxon>Streptophyta</taxon>
        <taxon>Embryophyta</taxon>
        <taxon>Tracheophyta</taxon>
        <taxon>Spermatophyta</taxon>
        <taxon>Magnoliopsida</taxon>
        <taxon>eudicotyledons</taxon>
        <taxon>Gunneridae</taxon>
        <taxon>Pentapetalae</taxon>
        <taxon>asterids</taxon>
        <taxon>lamiids</taxon>
        <taxon>Solanales</taxon>
        <taxon>Solanaceae</taxon>
        <taxon>Solanoideae</taxon>
        <taxon>Hyoscyameae</taxon>
        <taxon>Anisodus</taxon>
    </lineage>
</organism>
<feature type="compositionally biased region" description="Polar residues" evidence="1">
    <location>
        <begin position="64"/>
        <end position="73"/>
    </location>
</feature>
<evidence type="ECO:0000256" key="1">
    <source>
        <dbReference type="SAM" id="MobiDB-lite"/>
    </source>
</evidence>
<comment type="caution">
    <text evidence="2">The sequence shown here is derived from an EMBL/GenBank/DDBJ whole genome shotgun (WGS) entry which is preliminary data.</text>
</comment>
<dbReference type="Proteomes" id="UP001291623">
    <property type="component" value="Unassembled WGS sequence"/>
</dbReference>
<accession>A0AAE1RDC9</accession>
<reference evidence="2" key="1">
    <citation type="submission" date="2023-12" db="EMBL/GenBank/DDBJ databases">
        <title>Genome assembly of Anisodus tanguticus.</title>
        <authorList>
            <person name="Wang Y.-J."/>
        </authorList>
    </citation>
    <scope>NUCLEOTIDE SEQUENCE</scope>
    <source>
        <strain evidence="2">KB-2021</strain>
        <tissue evidence="2">Leaf</tissue>
    </source>
</reference>
<dbReference type="AlphaFoldDB" id="A0AAE1RDC9"/>
<feature type="region of interest" description="Disordered" evidence="1">
    <location>
        <begin position="64"/>
        <end position="88"/>
    </location>
</feature>
<gene>
    <name evidence="2" type="ORF">RND71_031959</name>
</gene>
<dbReference type="EMBL" id="JAVYJV010000017">
    <property type="protein sequence ID" value="KAK4349204.1"/>
    <property type="molecule type" value="Genomic_DNA"/>
</dbReference>